<evidence type="ECO:0000313" key="2">
    <source>
        <dbReference type="Proteomes" id="UP000503447"/>
    </source>
</evidence>
<evidence type="ECO:0000313" key="1">
    <source>
        <dbReference type="EMBL" id="QJX00508.1"/>
    </source>
</evidence>
<name>A0A6M5Z240_9BACT</name>
<dbReference type="EMBL" id="CP053452">
    <property type="protein sequence ID" value="QJX00508.1"/>
    <property type="molecule type" value="Genomic_DNA"/>
</dbReference>
<reference evidence="2" key="1">
    <citation type="submission" date="2020-05" db="EMBL/GenBank/DDBJ databases">
        <title>Frigoriglobus tundricola gen. nov., sp. nov., a psychrotolerant cellulolytic planctomycete of the family Gemmataceae with two divergent copies of 16S rRNA gene.</title>
        <authorList>
            <person name="Kulichevskaya I.S."/>
            <person name="Ivanova A.A."/>
            <person name="Naumoff D.G."/>
            <person name="Beletsky A.V."/>
            <person name="Rijpstra W.I.C."/>
            <person name="Sinninghe Damste J.S."/>
            <person name="Mardanov A.V."/>
            <person name="Ravin N.V."/>
            <person name="Dedysh S.N."/>
        </authorList>
    </citation>
    <scope>NUCLEOTIDE SEQUENCE [LARGE SCALE GENOMIC DNA]</scope>
    <source>
        <strain evidence="2">PL17</strain>
    </source>
</reference>
<gene>
    <name evidence="1" type="ORF">FTUN_8138</name>
</gene>
<proteinExistence type="predicted"/>
<protein>
    <submittedName>
        <fullName evidence="1">Uncharacterized protein</fullName>
    </submittedName>
</protein>
<sequence length="108" mass="11734">MQPLARRANAVTELAPNRVRLDRSPQCETAPPISYLEYVGRAKGGPSEAARCGPCACRRLVRTLESNSDGPVYFCSRRRFSDMVLPTSGEAIFGPPERLGRAAAEPSV</sequence>
<accession>A0A6M5Z240</accession>
<keyword evidence="2" id="KW-1185">Reference proteome</keyword>
<organism evidence="1 2">
    <name type="scientific">Frigoriglobus tundricola</name>
    <dbReference type="NCBI Taxonomy" id="2774151"/>
    <lineage>
        <taxon>Bacteria</taxon>
        <taxon>Pseudomonadati</taxon>
        <taxon>Planctomycetota</taxon>
        <taxon>Planctomycetia</taxon>
        <taxon>Gemmatales</taxon>
        <taxon>Gemmataceae</taxon>
        <taxon>Frigoriglobus</taxon>
    </lineage>
</organism>
<dbReference type="AlphaFoldDB" id="A0A6M5Z240"/>
<dbReference type="KEGG" id="ftj:FTUN_8138"/>
<dbReference type="Proteomes" id="UP000503447">
    <property type="component" value="Chromosome"/>
</dbReference>